<evidence type="ECO:0000259" key="13">
    <source>
        <dbReference type="SMART" id="SM00836"/>
    </source>
</evidence>
<reference evidence="15 16" key="1">
    <citation type="submission" date="2024-09" db="EMBL/GenBank/DDBJ databases">
        <title>Chromosome-scale assembly of Riccia sorocarpa.</title>
        <authorList>
            <person name="Paukszto L."/>
        </authorList>
    </citation>
    <scope>NUCLEOTIDE SEQUENCE [LARGE SCALE GENOMIC DNA]</scope>
    <source>
        <strain evidence="15">LP-2024</strain>
        <tissue evidence="15">Aerial parts of the thallus</tissue>
    </source>
</reference>
<organism evidence="15 16">
    <name type="scientific">Riccia sorocarpa</name>
    <dbReference type="NCBI Taxonomy" id="122646"/>
    <lineage>
        <taxon>Eukaryota</taxon>
        <taxon>Viridiplantae</taxon>
        <taxon>Streptophyta</taxon>
        <taxon>Embryophyta</taxon>
        <taxon>Marchantiophyta</taxon>
        <taxon>Marchantiopsida</taxon>
        <taxon>Marchantiidae</taxon>
        <taxon>Marchantiales</taxon>
        <taxon>Ricciaceae</taxon>
        <taxon>Riccia</taxon>
    </lineage>
</organism>
<dbReference type="NCBIfam" id="TIGR00456">
    <property type="entry name" value="argS"/>
    <property type="match status" value="1"/>
</dbReference>
<evidence type="ECO:0000313" key="15">
    <source>
        <dbReference type="EMBL" id="KAL3687418.1"/>
    </source>
</evidence>
<evidence type="ECO:0000256" key="12">
    <source>
        <dbReference type="RuleBase" id="RU363038"/>
    </source>
</evidence>
<dbReference type="FunFam" id="1.10.730.10:FF:000017">
    <property type="entry name" value="Arginine--tRNA ligase, chloroplastic/mitochondrial"/>
    <property type="match status" value="1"/>
</dbReference>
<dbReference type="Gene3D" id="3.40.50.620">
    <property type="entry name" value="HUPs"/>
    <property type="match status" value="1"/>
</dbReference>
<keyword evidence="8 12" id="KW-0030">Aminoacyl-tRNA synthetase</keyword>
<dbReference type="Pfam" id="PF05746">
    <property type="entry name" value="DALR_1"/>
    <property type="match status" value="1"/>
</dbReference>
<feature type="domain" description="Arginyl tRNA synthetase N-terminal" evidence="14">
    <location>
        <begin position="111"/>
        <end position="200"/>
    </location>
</feature>
<evidence type="ECO:0000256" key="2">
    <source>
        <dbReference type="ARBA" id="ARBA00012837"/>
    </source>
</evidence>
<name>A0ABD3H7J4_9MARC</name>
<dbReference type="AlphaFoldDB" id="A0ABD3H7J4"/>
<dbReference type="PANTHER" id="PTHR11956">
    <property type="entry name" value="ARGINYL-TRNA SYNTHETASE"/>
    <property type="match status" value="1"/>
</dbReference>
<dbReference type="Proteomes" id="UP001633002">
    <property type="component" value="Unassembled WGS sequence"/>
</dbReference>
<evidence type="ECO:0000313" key="16">
    <source>
        <dbReference type="Proteomes" id="UP001633002"/>
    </source>
</evidence>
<dbReference type="SUPFAM" id="SSF55190">
    <property type="entry name" value="Arginyl-tRNA synthetase (ArgRS), N-terminal 'additional' domain"/>
    <property type="match status" value="1"/>
</dbReference>
<dbReference type="GO" id="GO:0006412">
    <property type="term" value="P:translation"/>
    <property type="evidence" value="ECO:0007669"/>
    <property type="project" value="UniProtKB-KW"/>
</dbReference>
<evidence type="ECO:0000259" key="14">
    <source>
        <dbReference type="SMART" id="SM01016"/>
    </source>
</evidence>
<sequence length="731" mass="81153">MRLSTLLLASAPSPTSCASAFFSPVAAATSVVPAASSSSSSIASACLLKKFKSVSGSQGHLRPQLLLPRLIRSSPAWTSRLASSTSVTESTAAAGSTEMSQNAETIGSVRQQLANLMRESLRATLPELDEEEPIVSACNNPKNGDYQCNNAMGIFSKIKGKSTVFKNPNAIGQAIAKNIPESAMVERTSIAGPGFVNIVLKTDWIEEKIYRMLVNGIGTWGPVLPVTKAVVDFSSPNIAKEMHVGHLRSTIIGDCIANMLEFCHVDVLRRNHVGDWGTQFGMLIEYLFDEFPNWEDIGDQAIGDLQAFYKKAKGKFDEDKDFKARAQQAVVSLQGGDERYRAAWKKICDISRLEFDQVYKRLKVTLEEKGESFYNPYIPDVVDQLRSKNLIVESNGAQVIRVDGYEIPLIVIKTDGGFNYATTDLTAFWYRTNVEKAEWLVYVTDVGQAQHFDMVFKALKLAGWLPSDCRIPKTMHVGFGLVLGADGKRFRTRSTEVVRLVDLLDEAKTRSKDELINRGKDKEWSKEELEAAAEALGYGAVKYADLKNNRLTNYTFDFEQMLDIRVSIKLVGTWTSEALSWDTIIRHMLRIADPAGMCFMVSPLAIVQQGNTAVYLLYAHARICSILRNSKKDIEELKKANSIALAHPSERVLGLHLVRFGEVVEDSVTNLLPNTLCEYLYSLAGLFTDFYTNCKVIDSNEETSRLLLCEATAVVMRACFKLLGITPLYRL</sequence>
<dbReference type="GO" id="GO:0004814">
    <property type="term" value="F:arginine-tRNA ligase activity"/>
    <property type="evidence" value="ECO:0007669"/>
    <property type="project" value="UniProtKB-EC"/>
</dbReference>
<gene>
    <name evidence="15" type="ORF">R1sor_013727</name>
</gene>
<dbReference type="InterPro" id="IPR009080">
    <property type="entry name" value="tRNAsynth_Ia_anticodon-bd"/>
</dbReference>
<keyword evidence="4 12" id="KW-0547">Nucleotide-binding</keyword>
<dbReference type="PROSITE" id="PS00178">
    <property type="entry name" value="AA_TRNA_LIGASE_I"/>
    <property type="match status" value="1"/>
</dbReference>
<comment type="caution">
    <text evidence="15">The sequence shown here is derived from an EMBL/GenBank/DDBJ whole genome shotgun (WGS) entry which is preliminary data.</text>
</comment>
<evidence type="ECO:0000256" key="1">
    <source>
        <dbReference type="ARBA" id="ARBA00005594"/>
    </source>
</evidence>
<dbReference type="InterPro" id="IPR005148">
    <property type="entry name" value="Arg-tRNA-synth_N"/>
</dbReference>
<evidence type="ECO:0000256" key="3">
    <source>
        <dbReference type="ARBA" id="ARBA00022598"/>
    </source>
</evidence>
<dbReference type="InterPro" id="IPR001278">
    <property type="entry name" value="Arg-tRNA-ligase"/>
</dbReference>
<dbReference type="GO" id="GO:0005524">
    <property type="term" value="F:ATP binding"/>
    <property type="evidence" value="ECO:0007669"/>
    <property type="project" value="UniProtKB-KW"/>
</dbReference>
<accession>A0ABD3H7J4</accession>
<dbReference type="SMART" id="SM00836">
    <property type="entry name" value="DALR_1"/>
    <property type="match status" value="1"/>
</dbReference>
<feature type="domain" description="DALR anticodon binding" evidence="13">
    <location>
        <begin position="616"/>
        <end position="731"/>
    </location>
</feature>
<evidence type="ECO:0000256" key="4">
    <source>
        <dbReference type="ARBA" id="ARBA00022741"/>
    </source>
</evidence>
<evidence type="ECO:0000256" key="9">
    <source>
        <dbReference type="ARBA" id="ARBA00033033"/>
    </source>
</evidence>
<dbReference type="GO" id="GO:0009791">
    <property type="term" value="P:post-embryonic development"/>
    <property type="evidence" value="ECO:0007669"/>
    <property type="project" value="UniProtKB-ARBA"/>
</dbReference>
<keyword evidence="3 12" id="KW-0436">Ligase</keyword>
<comment type="similarity">
    <text evidence="1 12">Belongs to the class-I aminoacyl-tRNA synthetase family.</text>
</comment>
<dbReference type="InterPro" id="IPR035684">
    <property type="entry name" value="ArgRS_core"/>
</dbReference>
<keyword evidence="7" id="KW-0007">Acetylation</keyword>
<dbReference type="EC" id="6.1.1.19" evidence="2"/>
<dbReference type="SUPFAM" id="SSF52374">
    <property type="entry name" value="Nucleotidylyl transferase"/>
    <property type="match status" value="1"/>
</dbReference>
<evidence type="ECO:0000256" key="7">
    <source>
        <dbReference type="ARBA" id="ARBA00022990"/>
    </source>
</evidence>
<comment type="function">
    <text evidence="11">Forms part of a macromolecular complex that catalyzes the attachment of specific amino acids to cognate tRNAs during protein synthesis.</text>
</comment>
<keyword evidence="16" id="KW-1185">Reference proteome</keyword>
<dbReference type="SUPFAM" id="SSF47323">
    <property type="entry name" value="Anticodon-binding domain of a subclass of class I aminoacyl-tRNA synthetases"/>
    <property type="match status" value="1"/>
</dbReference>
<dbReference type="InterPro" id="IPR008909">
    <property type="entry name" value="DALR_anticod-bd"/>
</dbReference>
<dbReference type="FunFam" id="3.30.1360.70:FF:000002">
    <property type="entry name" value="arginine--tRNA ligase, cytoplasmic"/>
    <property type="match status" value="1"/>
</dbReference>
<dbReference type="CDD" id="cd00671">
    <property type="entry name" value="ArgRS_core"/>
    <property type="match status" value="1"/>
</dbReference>
<dbReference type="EMBL" id="JBJQOH010000004">
    <property type="protein sequence ID" value="KAL3687418.1"/>
    <property type="molecule type" value="Genomic_DNA"/>
</dbReference>
<evidence type="ECO:0000256" key="6">
    <source>
        <dbReference type="ARBA" id="ARBA00022917"/>
    </source>
</evidence>
<keyword evidence="6 12" id="KW-0648">Protein biosynthesis</keyword>
<dbReference type="Pfam" id="PF03485">
    <property type="entry name" value="Arg_tRNA_synt_N"/>
    <property type="match status" value="1"/>
</dbReference>
<evidence type="ECO:0000256" key="5">
    <source>
        <dbReference type="ARBA" id="ARBA00022840"/>
    </source>
</evidence>
<dbReference type="Gene3D" id="1.10.730.10">
    <property type="entry name" value="Isoleucyl-tRNA Synthetase, Domain 1"/>
    <property type="match status" value="1"/>
</dbReference>
<dbReference type="SMART" id="SM01016">
    <property type="entry name" value="Arg_tRNA_synt_N"/>
    <property type="match status" value="1"/>
</dbReference>
<evidence type="ECO:0000256" key="8">
    <source>
        <dbReference type="ARBA" id="ARBA00023146"/>
    </source>
</evidence>
<dbReference type="InterPro" id="IPR001412">
    <property type="entry name" value="aa-tRNA-synth_I_CS"/>
</dbReference>
<dbReference type="InterPro" id="IPR036695">
    <property type="entry name" value="Arg-tRNA-synth_N_sf"/>
</dbReference>
<dbReference type="InterPro" id="IPR014729">
    <property type="entry name" value="Rossmann-like_a/b/a_fold"/>
</dbReference>
<evidence type="ECO:0000256" key="10">
    <source>
        <dbReference type="ARBA" id="ARBA00049339"/>
    </source>
</evidence>
<dbReference type="GO" id="GO:0048608">
    <property type="term" value="P:reproductive structure development"/>
    <property type="evidence" value="ECO:0007669"/>
    <property type="project" value="UniProtKB-ARBA"/>
</dbReference>
<comment type="catalytic activity">
    <reaction evidence="10">
        <text>tRNA(Arg) + L-arginine + ATP = L-arginyl-tRNA(Arg) + AMP + diphosphate</text>
        <dbReference type="Rhea" id="RHEA:20301"/>
        <dbReference type="Rhea" id="RHEA-COMP:9658"/>
        <dbReference type="Rhea" id="RHEA-COMP:9673"/>
        <dbReference type="ChEBI" id="CHEBI:30616"/>
        <dbReference type="ChEBI" id="CHEBI:32682"/>
        <dbReference type="ChEBI" id="CHEBI:33019"/>
        <dbReference type="ChEBI" id="CHEBI:78442"/>
        <dbReference type="ChEBI" id="CHEBI:78513"/>
        <dbReference type="ChEBI" id="CHEBI:456215"/>
        <dbReference type="EC" id="6.1.1.19"/>
    </reaction>
</comment>
<dbReference type="FunFam" id="3.40.50.620:FF:000096">
    <property type="entry name" value="Arginine--tRNA ligase chloroplastic/mitochondrial"/>
    <property type="match status" value="1"/>
</dbReference>
<proteinExistence type="inferred from homology"/>
<dbReference type="Pfam" id="PF00750">
    <property type="entry name" value="tRNA-synt_1d"/>
    <property type="match status" value="1"/>
</dbReference>
<evidence type="ECO:0000256" key="11">
    <source>
        <dbReference type="ARBA" id="ARBA00055485"/>
    </source>
</evidence>
<dbReference type="PANTHER" id="PTHR11956:SF5">
    <property type="entry name" value="ARGININE--TRNA LIGASE, CYTOPLASMIC"/>
    <property type="match status" value="1"/>
</dbReference>
<keyword evidence="5 12" id="KW-0067">ATP-binding</keyword>
<dbReference type="HAMAP" id="MF_00123">
    <property type="entry name" value="Arg_tRNA_synth"/>
    <property type="match status" value="1"/>
</dbReference>
<protein>
    <recommendedName>
        <fullName evidence="2">arginine--tRNA ligase</fullName>
        <ecNumber evidence="2">6.1.1.19</ecNumber>
    </recommendedName>
    <alternativeName>
        <fullName evidence="9">Arginyl-tRNA synthetase</fullName>
    </alternativeName>
</protein>
<dbReference type="Gene3D" id="3.30.1360.70">
    <property type="entry name" value="Arginyl tRNA synthetase N-terminal domain"/>
    <property type="match status" value="1"/>
</dbReference>
<dbReference type="PRINTS" id="PR01038">
    <property type="entry name" value="TRNASYNTHARG"/>
</dbReference>